<organism evidence="1 2">
    <name type="scientific">Candidatus Ethanoperedens thermophilum</name>
    <dbReference type="NCBI Taxonomy" id="2766897"/>
    <lineage>
        <taxon>Archaea</taxon>
        <taxon>Methanobacteriati</taxon>
        <taxon>Methanobacteriota</taxon>
        <taxon>Stenosarchaea group</taxon>
        <taxon>Methanomicrobia</taxon>
        <taxon>Methanosarcinales</taxon>
        <taxon>Methanosarcinales incertae sedis</taxon>
        <taxon>GOM Arc I cluster</taxon>
        <taxon>Candidatus Ethanoperedens</taxon>
    </lineage>
</organism>
<comment type="caution">
    <text evidence="1">The sequence shown here is derived from an EMBL/GenBank/DDBJ whole genome shotgun (WGS) entry which is preliminary data.</text>
</comment>
<reference evidence="1" key="1">
    <citation type="journal article" date="2020" name="MBio">
        <title>'Candidatus Ethanoperedens,' a Thermophilic Genus of Archaea Mediating the Anaerobic Oxidation of Ethane.</title>
        <authorList>
            <person name="Hahn C.J."/>
            <person name="Laso-Perez R."/>
            <person name="Vulcano F."/>
            <person name="Vaziourakis K.M."/>
            <person name="Stokke R."/>
            <person name="Steen I.H."/>
            <person name="Teske A."/>
            <person name="Boetius A."/>
            <person name="Liebeke M."/>
            <person name="Amann R."/>
            <person name="Knittel K."/>
            <person name="Wegener G."/>
        </authorList>
    </citation>
    <scope>NUCLEOTIDE SEQUENCE</scope>
    <source>
        <strain evidence="1">GoM-Arc1-LC-WB58</strain>
    </source>
</reference>
<dbReference type="InterPro" id="IPR009057">
    <property type="entry name" value="Homeodomain-like_sf"/>
</dbReference>
<accession>A0A848DBJ0</accession>
<gene>
    <name evidence="1" type="ORF">GIS02_05940</name>
</gene>
<sequence>MAAKIRIKGHVPRNELIETQKKTKDARLYRNIEIVLFAYDGLSATKIANRINCSPATVCGWIRSWNEQGLDGLT</sequence>
<evidence type="ECO:0000313" key="2">
    <source>
        <dbReference type="Proteomes" id="UP000606580"/>
    </source>
</evidence>
<proteinExistence type="predicted"/>
<dbReference type="EMBL" id="WNEG01000101">
    <property type="protein sequence ID" value="NMG83724.1"/>
    <property type="molecule type" value="Genomic_DNA"/>
</dbReference>
<name>A0A848DBJ0_9EURY</name>
<dbReference type="Proteomes" id="UP000606580">
    <property type="component" value="Unassembled WGS sequence"/>
</dbReference>
<feature type="non-terminal residue" evidence="1">
    <location>
        <position position="74"/>
    </location>
</feature>
<evidence type="ECO:0000313" key="1">
    <source>
        <dbReference type="EMBL" id="NMG83724.1"/>
    </source>
</evidence>
<dbReference type="Pfam" id="PF13384">
    <property type="entry name" value="HTH_23"/>
    <property type="match status" value="1"/>
</dbReference>
<dbReference type="AlphaFoldDB" id="A0A848DBJ0"/>
<dbReference type="SUPFAM" id="SSF46689">
    <property type="entry name" value="Homeodomain-like"/>
    <property type="match status" value="1"/>
</dbReference>
<protein>
    <submittedName>
        <fullName evidence="1">Helix-turn-helix domain-containing protein</fullName>
    </submittedName>
</protein>